<sequence>MAEKFAAMGTVVAVLGVIVTVVVLFVPSDIRDHDLASPLRASEAASVTPGDATTPASSTAPPSATPTSSHESTPTPPPSDQAHPTKSTQSSGSSDRPKVRQSTPRKSSTATHIRATQGVYAGLCMAASGGTVETATCGQTSNQLWRSSSQGELVTSDGRCMTTDADHGGVRMTVATCDRSTGQQWHFTNGRITSGRLELTIYGPYVDPGHPIQTWDTSEDPTPAPEMYWELS</sequence>
<dbReference type="SUPFAM" id="SSF50370">
    <property type="entry name" value="Ricin B-like lectins"/>
    <property type="match status" value="1"/>
</dbReference>
<keyword evidence="2" id="KW-0812">Transmembrane</keyword>
<protein>
    <submittedName>
        <fullName evidence="4">Ricin-type beta-trefoil lectin domain protein</fullName>
    </submittedName>
</protein>
<dbReference type="RefSeq" id="WP_317769565.1">
    <property type="nucleotide sequence ID" value="NZ_JAWMAJ010000001.1"/>
</dbReference>
<keyword evidence="2" id="KW-1133">Transmembrane helix</keyword>
<feature type="region of interest" description="Disordered" evidence="1">
    <location>
        <begin position="41"/>
        <end position="113"/>
    </location>
</feature>
<dbReference type="EMBL" id="JAWMAJ010000001">
    <property type="protein sequence ID" value="MDV7214412.1"/>
    <property type="molecule type" value="Genomic_DNA"/>
</dbReference>
<evidence type="ECO:0000313" key="5">
    <source>
        <dbReference type="Proteomes" id="UP001187346"/>
    </source>
</evidence>
<evidence type="ECO:0000259" key="3">
    <source>
        <dbReference type="SMART" id="SM00458"/>
    </source>
</evidence>
<dbReference type="InterPro" id="IPR000772">
    <property type="entry name" value="Ricin_B_lectin"/>
</dbReference>
<name>A0ABU4F1E0_9ACTN</name>
<organism evidence="4 5">
    <name type="scientific">Streptomyces prunicolor</name>
    <dbReference type="NCBI Taxonomy" id="67348"/>
    <lineage>
        <taxon>Bacteria</taxon>
        <taxon>Bacillati</taxon>
        <taxon>Actinomycetota</taxon>
        <taxon>Actinomycetes</taxon>
        <taxon>Kitasatosporales</taxon>
        <taxon>Streptomycetaceae</taxon>
        <taxon>Streptomyces</taxon>
    </lineage>
</organism>
<accession>A0ABU4F1E0</accession>
<feature type="domain" description="Ricin B lectin" evidence="3">
    <location>
        <begin position="111"/>
        <end position="222"/>
    </location>
</feature>
<dbReference type="PROSITE" id="PS50231">
    <property type="entry name" value="RICIN_B_LECTIN"/>
    <property type="match status" value="1"/>
</dbReference>
<dbReference type="Gene3D" id="2.80.10.50">
    <property type="match status" value="1"/>
</dbReference>
<evidence type="ECO:0000256" key="2">
    <source>
        <dbReference type="SAM" id="Phobius"/>
    </source>
</evidence>
<dbReference type="SMART" id="SM00458">
    <property type="entry name" value="RICIN"/>
    <property type="match status" value="1"/>
</dbReference>
<reference evidence="4 5" key="1">
    <citation type="submission" date="2023-10" db="EMBL/GenBank/DDBJ databases">
        <title>Characterization of rhizosphere-enriched actinobacteria from wheat plants lab-grown on chernevaya soil.</title>
        <authorList>
            <person name="Tikhonova E.N."/>
            <person name="Konopkin A."/>
            <person name="Kravchenko I.K."/>
        </authorList>
    </citation>
    <scope>NUCLEOTIDE SEQUENCE [LARGE SCALE GENOMIC DNA]</scope>
    <source>
        <strain evidence="4 5">RR29</strain>
    </source>
</reference>
<comment type="caution">
    <text evidence="4">The sequence shown here is derived from an EMBL/GenBank/DDBJ whole genome shotgun (WGS) entry which is preliminary data.</text>
</comment>
<gene>
    <name evidence="4" type="ORF">R5A26_00450</name>
</gene>
<dbReference type="Pfam" id="PF00652">
    <property type="entry name" value="Ricin_B_lectin"/>
    <property type="match status" value="1"/>
</dbReference>
<evidence type="ECO:0000313" key="4">
    <source>
        <dbReference type="EMBL" id="MDV7214412.1"/>
    </source>
</evidence>
<keyword evidence="2" id="KW-0472">Membrane</keyword>
<feature type="compositionally biased region" description="Polar residues" evidence="1">
    <location>
        <begin position="82"/>
        <end position="111"/>
    </location>
</feature>
<proteinExistence type="predicted"/>
<evidence type="ECO:0000256" key="1">
    <source>
        <dbReference type="SAM" id="MobiDB-lite"/>
    </source>
</evidence>
<feature type="compositionally biased region" description="Low complexity" evidence="1">
    <location>
        <begin position="52"/>
        <end position="73"/>
    </location>
</feature>
<dbReference type="InterPro" id="IPR035992">
    <property type="entry name" value="Ricin_B-like_lectins"/>
</dbReference>
<feature type="transmembrane region" description="Helical" evidence="2">
    <location>
        <begin position="6"/>
        <end position="26"/>
    </location>
</feature>
<keyword evidence="5" id="KW-1185">Reference proteome</keyword>
<dbReference type="Proteomes" id="UP001187346">
    <property type="component" value="Unassembled WGS sequence"/>
</dbReference>